<dbReference type="Pfam" id="PF00440">
    <property type="entry name" value="TetR_N"/>
    <property type="match status" value="1"/>
</dbReference>
<keyword evidence="1" id="KW-0805">Transcription regulation</keyword>
<evidence type="ECO:0000313" key="7">
    <source>
        <dbReference type="Proteomes" id="UP000809621"/>
    </source>
</evidence>
<name>A0ABS2HJX2_9VIBR</name>
<evidence type="ECO:0000313" key="6">
    <source>
        <dbReference type="EMBL" id="MBM7036817.1"/>
    </source>
</evidence>
<dbReference type="EMBL" id="JAFEUM010000003">
    <property type="protein sequence ID" value="MBM7036817.1"/>
    <property type="molecule type" value="Genomic_DNA"/>
</dbReference>
<keyword evidence="3" id="KW-0804">Transcription</keyword>
<dbReference type="SUPFAM" id="SSF46689">
    <property type="entry name" value="Homeodomain-like"/>
    <property type="match status" value="1"/>
</dbReference>
<dbReference type="PANTHER" id="PTHR47506:SF1">
    <property type="entry name" value="HTH-TYPE TRANSCRIPTIONAL REGULATOR YJDC"/>
    <property type="match status" value="1"/>
</dbReference>
<dbReference type="PANTHER" id="PTHR47506">
    <property type="entry name" value="TRANSCRIPTIONAL REGULATORY PROTEIN"/>
    <property type="match status" value="1"/>
</dbReference>
<evidence type="ECO:0000259" key="5">
    <source>
        <dbReference type="PROSITE" id="PS50977"/>
    </source>
</evidence>
<comment type="caution">
    <text evidence="6">The sequence shown here is derived from an EMBL/GenBank/DDBJ whole genome shotgun (WGS) entry which is preliminary data.</text>
</comment>
<evidence type="ECO:0000256" key="4">
    <source>
        <dbReference type="PROSITE-ProRule" id="PRU00335"/>
    </source>
</evidence>
<gene>
    <name evidence="6" type="ORF">JQC93_10435</name>
</gene>
<feature type="DNA-binding region" description="H-T-H motif" evidence="4">
    <location>
        <begin position="23"/>
        <end position="42"/>
    </location>
</feature>
<accession>A0ABS2HJX2</accession>
<dbReference type="PROSITE" id="PS50977">
    <property type="entry name" value="HTH_TETR_2"/>
    <property type="match status" value="1"/>
</dbReference>
<dbReference type="RefSeq" id="WP_205158367.1">
    <property type="nucleotide sequence ID" value="NZ_JAFEUM010000003.1"/>
</dbReference>
<dbReference type="Gene3D" id="1.10.357.10">
    <property type="entry name" value="Tetracycline Repressor, domain 2"/>
    <property type="match status" value="1"/>
</dbReference>
<sequence>MLNKQIAEKLEHAFSQHGFAEPSVATLQKLSGVSLRTLYKYYPSKESMIVAALTNRHQRYLYYFASSSESTGEAWVTSAFEHLSDWMKNSAPHGCLSIQALAAYPNNVQIAEAVKQHKRDIQQLLAEKSGHPELSEQLFLLHEGIASGWPIVGDSIIASANRMVADLFVQYLKQPKEI</sequence>
<proteinExistence type="predicted"/>
<reference evidence="6 7" key="1">
    <citation type="submission" date="2021-02" db="EMBL/GenBank/DDBJ databases">
        <authorList>
            <person name="Park J.-S."/>
        </authorList>
    </citation>
    <scope>NUCLEOTIDE SEQUENCE [LARGE SCALE GENOMIC DNA]</scope>
    <source>
        <strain evidence="6 7">188UL20-2</strain>
    </source>
</reference>
<feature type="domain" description="HTH tetR-type" evidence="5">
    <location>
        <begin position="1"/>
        <end position="60"/>
    </location>
</feature>
<keyword evidence="2 4" id="KW-0238">DNA-binding</keyword>
<dbReference type="InterPro" id="IPR001647">
    <property type="entry name" value="HTH_TetR"/>
</dbReference>
<evidence type="ECO:0000256" key="1">
    <source>
        <dbReference type="ARBA" id="ARBA00023015"/>
    </source>
</evidence>
<protein>
    <submittedName>
        <fullName evidence="6">TetR/AcrR family transcriptional regulator</fullName>
    </submittedName>
</protein>
<keyword evidence="7" id="KW-1185">Reference proteome</keyword>
<evidence type="ECO:0000256" key="2">
    <source>
        <dbReference type="ARBA" id="ARBA00023125"/>
    </source>
</evidence>
<dbReference type="Proteomes" id="UP000809621">
    <property type="component" value="Unassembled WGS sequence"/>
</dbReference>
<evidence type="ECO:0000256" key="3">
    <source>
        <dbReference type="ARBA" id="ARBA00023163"/>
    </source>
</evidence>
<organism evidence="6 7">
    <name type="scientific">Vibrio ulleungensis</name>
    <dbReference type="NCBI Taxonomy" id="2807619"/>
    <lineage>
        <taxon>Bacteria</taxon>
        <taxon>Pseudomonadati</taxon>
        <taxon>Pseudomonadota</taxon>
        <taxon>Gammaproteobacteria</taxon>
        <taxon>Vibrionales</taxon>
        <taxon>Vibrionaceae</taxon>
        <taxon>Vibrio</taxon>
    </lineage>
</organism>
<dbReference type="InterPro" id="IPR009057">
    <property type="entry name" value="Homeodomain-like_sf"/>
</dbReference>